<evidence type="ECO:0000256" key="7">
    <source>
        <dbReference type="ARBA" id="ARBA00022833"/>
    </source>
</evidence>
<evidence type="ECO:0000256" key="9">
    <source>
        <dbReference type="ARBA" id="ARBA00023239"/>
    </source>
</evidence>
<dbReference type="OrthoDB" id="9806583at2"/>
<dbReference type="RefSeq" id="WP_123218055.1">
    <property type="nucleotide sequence ID" value="NZ_RJTM01000166.1"/>
</dbReference>
<comment type="cofactor">
    <cofactor evidence="2">
        <name>Co(2+)</name>
        <dbReference type="ChEBI" id="CHEBI:48828"/>
    </cofactor>
</comment>
<dbReference type="Pfam" id="PF01761">
    <property type="entry name" value="DHQ_synthase"/>
    <property type="match status" value="1"/>
</dbReference>
<dbReference type="InterPro" id="IPR030960">
    <property type="entry name" value="DHQS/DOIS_N"/>
</dbReference>
<evidence type="ECO:0000256" key="3">
    <source>
        <dbReference type="ARBA" id="ARBA00001947"/>
    </source>
</evidence>
<evidence type="ECO:0000313" key="15">
    <source>
        <dbReference type="Proteomes" id="UP000267469"/>
    </source>
</evidence>
<comment type="caution">
    <text evidence="14">The sequence shown here is derived from an EMBL/GenBank/DDBJ whole genome shotgun (WGS) entry which is preliminary data.</text>
</comment>
<dbReference type="GO" id="GO:0000166">
    <property type="term" value="F:nucleotide binding"/>
    <property type="evidence" value="ECO:0007669"/>
    <property type="project" value="UniProtKB-KW"/>
</dbReference>
<dbReference type="CDD" id="cd08195">
    <property type="entry name" value="DHQS"/>
    <property type="match status" value="1"/>
</dbReference>
<dbReference type="SUPFAM" id="SSF56796">
    <property type="entry name" value="Dehydroquinate synthase-like"/>
    <property type="match status" value="1"/>
</dbReference>
<dbReference type="Pfam" id="PF24621">
    <property type="entry name" value="DHQS_C"/>
    <property type="match status" value="1"/>
</dbReference>
<evidence type="ECO:0000256" key="8">
    <source>
        <dbReference type="ARBA" id="ARBA00023027"/>
    </source>
</evidence>
<comment type="cofactor">
    <cofactor evidence="3">
        <name>Zn(2+)</name>
        <dbReference type="ChEBI" id="CHEBI:29105"/>
    </cofactor>
</comment>
<evidence type="ECO:0000313" key="14">
    <source>
        <dbReference type="EMBL" id="RNL75572.1"/>
    </source>
</evidence>
<evidence type="ECO:0000256" key="10">
    <source>
        <dbReference type="ARBA" id="ARBA00023285"/>
    </source>
</evidence>
<dbReference type="GO" id="GO:0005737">
    <property type="term" value="C:cytoplasm"/>
    <property type="evidence" value="ECO:0007669"/>
    <property type="project" value="InterPro"/>
</dbReference>
<dbReference type="AlphaFoldDB" id="A0A3N0DIR6"/>
<dbReference type="GO" id="GO:0046872">
    <property type="term" value="F:metal ion binding"/>
    <property type="evidence" value="ECO:0007669"/>
    <property type="project" value="UniProtKB-KW"/>
</dbReference>
<keyword evidence="8" id="KW-0520">NAD</keyword>
<proteinExistence type="predicted"/>
<gene>
    <name evidence="14" type="primary">aroB</name>
    <name evidence="14" type="ORF">ED312_21345</name>
</gene>
<dbReference type="GO" id="GO:0003856">
    <property type="term" value="F:3-dehydroquinate synthase activity"/>
    <property type="evidence" value="ECO:0007669"/>
    <property type="project" value="UniProtKB-UniRule"/>
</dbReference>
<dbReference type="Gene3D" id="1.20.1090.10">
    <property type="entry name" value="Dehydroquinate synthase-like - alpha domain"/>
    <property type="match status" value="1"/>
</dbReference>
<dbReference type="PANTHER" id="PTHR43622">
    <property type="entry name" value="3-DEHYDROQUINATE SYNTHASE"/>
    <property type="match status" value="1"/>
</dbReference>
<dbReference type="PIRSF" id="PIRSF001455">
    <property type="entry name" value="DHQ_synth"/>
    <property type="match status" value="1"/>
</dbReference>
<keyword evidence="15" id="KW-1185">Reference proteome</keyword>
<protein>
    <recommendedName>
        <fullName evidence="11">3-dehydroquinate synthase</fullName>
        <ecNumber evidence="11">4.2.3.4</ecNumber>
    </recommendedName>
</protein>
<keyword evidence="9 14" id="KW-0456">Lyase</keyword>
<accession>A0A3N0DIR6</accession>
<dbReference type="GO" id="GO:0009073">
    <property type="term" value="P:aromatic amino acid family biosynthetic process"/>
    <property type="evidence" value="ECO:0007669"/>
    <property type="project" value="InterPro"/>
</dbReference>
<dbReference type="InterPro" id="IPR050071">
    <property type="entry name" value="Dehydroquinate_synthase"/>
</dbReference>
<dbReference type="InterPro" id="IPR056179">
    <property type="entry name" value="DHQS_C"/>
</dbReference>
<dbReference type="FunFam" id="3.40.50.1970:FF:000007">
    <property type="entry name" value="Pentafunctional AROM polypeptide"/>
    <property type="match status" value="1"/>
</dbReference>
<dbReference type="EMBL" id="RJTM01000166">
    <property type="protein sequence ID" value="RNL75572.1"/>
    <property type="molecule type" value="Genomic_DNA"/>
</dbReference>
<sequence length="359" mass="40437">MLQPISCNGYNIYFNENGYKKIREYLDEKNHSKVFILTDENTHQYCLSRFMSNMPEDFTAEVIEIEAGEIHKNIETCSQVWQVLSDMGADRKSVMINLGGGVVTDLGGFVASTFMRGIDFVNVPTSLLAMVDASVGGKTGVDLGPLKNQVGVINVPDILIVDTDMLQTLPPEQMRSGLAEMLKHGLIYDKNYWAEFLDLASLNLDDLDTLVRDSIVIKNNIVMQDPREAGLRKTLNFGHTLGHAIESYFLQNPEKPALLHGEAIAIGMILETYLSVELEQFPQEKLDQVTSVILSYFRKTEIKEEDIEPIISYLKYDKKNSHGNINFVLLNDIGTPVIDVRADNEKILRSFAYYKGQEV</sequence>
<evidence type="ECO:0000259" key="12">
    <source>
        <dbReference type="Pfam" id="PF01761"/>
    </source>
</evidence>
<dbReference type="InterPro" id="IPR016037">
    <property type="entry name" value="DHQ_synth_AroB"/>
</dbReference>
<dbReference type="EC" id="4.2.3.4" evidence="11"/>
<evidence type="ECO:0000256" key="5">
    <source>
        <dbReference type="ARBA" id="ARBA00022723"/>
    </source>
</evidence>
<evidence type="ECO:0000256" key="1">
    <source>
        <dbReference type="ARBA" id="ARBA00001911"/>
    </source>
</evidence>
<dbReference type="NCBIfam" id="TIGR01357">
    <property type="entry name" value="aroB"/>
    <property type="match status" value="1"/>
</dbReference>
<comment type="cofactor">
    <cofactor evidence="1">
        <name>NAD(+)</name>
        <dbReference type="ChEBI" id="CHEBI:57540"/>
    </cofactor>
</comment>
<evidence type="ECO:0000256" key="11">
    <source>
        <dbReference type="NCBIfam" id="TIGR01357"/>
    </source>
</evidence>
<feature type="domain" description="3-dehydroquinate synthase C-terminal" evidence="13">
    <location>
        <begin position="177"/>
        <end position="320"/>
    </location>
</feature>
<comment type="function">
    <text evidence="4">Catalyzes the conversion of 3-deoxy-D-arabino-heptulosonate 7-phosphate (DAHP) to dehydroquinate (DHQ).</text>
</comment>
<dbReference type="PANTHER" id="PTHR43622:SF1">
    <property type="entry name" value="3-DEHYDROQUINATE SYNTHASE"/>
    <property type="match status" value="1"/>
</dbReference>
<feature type="domain" description="3-dehydroquinate synthase N-terminal" evidence="12">
    <location>
        <begin position="63"/>
        <end position="175"/>
    </location>
</feature>
<evidence type="ECO:0000259" key="13">
    <source>
        <dbReference type="Pfam" id="PF24621"/>
    </source>
</evidence>
<organism evidence="14 15">
    <name type="scientific">Sinomicrobium pectinilyticum</name>
    <dbReference type="NCBI Taxonomy" id="1084421"/>
    <lineage>
        <taxon>Bacteria</taxon>
        <taxon>Pseudomonadati</taxon>
        <taxon>Bacteroidota</taxon>
        <taxon>Flavobacteriia</taxon>
        <taxon>Flavobacteriales</taxon>
        <taxon>Flavobacteriaceae</taxon>
        <taxon>Sinomicrobium</taxon>
    </lineage>
</organism>
<evidence type="ECO:0000256" key="4">
    <source>
        <dbReference type="ARBA" id="ARBA00003485"/>
    </source>
</evidence>
<dbReference type="Gene3D" id="3.40.50.1970">
    <property type="match status" value="1"/>
</dbReference>
<reference evidence="14 15" key="1">
    <citation type="submission" date="2018-10" db="EMBL/GenBank/DDBJ databases">
        <title>Sinomicrobium pectinilyticum sp. nov., a pectinase-producing bacterium isolated from alkaline and saline soil, and emended description of the genus Sinomicrobium.</title>
        <authorList>
            <person name="Cheng B."/>
            <person name="Li C."/>
            <person name="Lai Q."/>
            <person name="Du M."/>
            <person name="Shao Z."/>
            <person name="Xu P."/>
            <person name="Yang C."/>
        </authorList>
    </citation>
    <scope>NUCLEOTIDE SEQUENCE [LARGE SCALE GENOMIC DNA]</scope>
    <source>
        <strain evidence="14 15">5DNS001</strain>
    </source>
</reference>
<evidence type="ECO:0000256" key="2">
    <source>
        <dbReference type="ARBA" id="ARBA00001941"/>
    </source>
</evidence>
<keyword evidence="7" id="KW-0862">Zinc</keyword>
<keyword evidence="5" id="KW-0479">Metal-binding</keyword>
<keyword evidence="10" id="KW-0170">Cobalt</keyword>
<keyword evidence="6" id="KW-0547">Nucleotide-binding</keyword>
<dbReference type="InterPro" id="IPR030963">
    <property type="entry name" value="DHQ_synth_fam"/>
</dbReference>
<dbReference type="GO" id="GO:0009423">
    <property type="term" value="P:chorismate biosynthetic process"/>
    <property type="evidence" value="ECO:0007669"/>
    <property type="project" value="UniProtKB-UniRule"/>
</dbReference>
<evidence type="ECO:0000256" key="6">
    <source>
        <dbReference type="ARBA" id="ARBA00022741"/>
    </source>
</evidence>
<dbReference type="Proteomes" id="UP000267469">
    <property type="component" value="Unassembled WGS sequence"/>
</dbReference>
<name>A0A3N0DIR6_SINP1</name>